<keyword evidence="1" id="KW-0812">Transmembrane</keyword>
<keyword evidence="1" id="KW-0472">Membrane</keyword>
<reference evidence="2 3" key="1">
    <citation type="journal article" date="2011" name="Cell">
        <title>The monarch butterfly genome yields insights into long-distance migration.</title>
        <authorList>
            <person name="Zhan S."/>
            <person name="Merlin C."/>
            <person name="Boore J.L."/>
            <person name="Reppert S.M."/>
        </authorList>
    </citation>
    <scope>NUCLEOTIDE SEQUENCE [LARGE SCALE GENOMIC DNA]</scope>
    <source>
        <strain evidence="2">F-2</strain>
    </source>
</reference>
<keyword evidence="3" id="KW-1185">Reference proteome</keyword>
<organism evidence="2 3">
    <name type="scientific">Danaus plexippus plexippus</name>
    <dbReference type="NCBI Taxonomy" id="278856"/>
    <lineage>
        <taxon>Eukaryota</taxon>
        <taxon>Metazoa</taxon>
        <taxon>Ecdysozoa</taxon>
        <taxon>Arthropoda</taxon>
        <taxon>Hexapoda</taxon>
        <taxon>Insecta</taxon>
        <taxon>Pterygota</taxon>
        <taxon>Neoptera</taxon>
        <taxon>Endopterygota</taxon>
        <taxon>Lepidoptera</taxon>
        <taxon>Glossata</taxon>
        <taxon>Ditrysia</taxon>
        <taxon>Papilionoidea</taxon>
        <taxon>Nymphalidae</taxon>
        <taxon>Danainae</taxon>
        <taxon>Danaini</taxon>
        <taxon>Danaina</taxon>
        <taxon>Danaus</taxon>
        <taxon>Danaus</taxon>
    </lineage>
</organism>
<proteinExistence type="predicted"/>
<dbReference type="eggNOG" id="ENOG502T8NN">
    <property type="taxonomic scope" value="Eukaryota"/>
</dbReference>
<dbReference type="Proteomes" id="UP000007151">
    <property type="component" value="Unassembled WGS sequence"/>
</dbReference>
<dbReference type="EMBL" id="AGBW02008466">
    <property type="protein sequence ID" value="OWR53302.1"/>
    <property type="molecule type" value="Genomic_DNA"/>
</dbReference>
<keyword evidence="1" id="KW-1133">Transmembrane helix</keyword>
<gene>
    <name evidence="2" type="ORF">KGM_209943</name>
</gene>
<evidence type="ECO:0000313" key="2">
    <source>
        <dbReference type="EMBL" id="OWR53302.1"/>
    </source>
</evidence>
<feature type="transmembrane region" description="Helical" evidence="1">
    <location>
        <begin position="54"/>
        <end position="73"/>
    </location>
</feature>
<accession>A0A212FHT7</accession>
<dbReference type="InParanoid" id="A0A212FHT7"/>
<protein>
    <submittedName>
        <fullName evidence="2">Uncharacterized protein</fullName>
    </submittedName>
</protein>
<name>A0A212FHT7_DANPL</name>
<dbReference type="AlphaFoldDB" id="A0A212FHT7"/>
<evidence type="ECO:0000313" key="3">
    <source>
        <dbReference type="Proteomes" id="UP000007151"/>
    </source>
</evidence>
<feature type="transmembrane region" description="Helical" evidence="1">
    <location>
        <begin position="85"/>
        <end position="106"/>
    </location>
</feature>
<comment type="caution">
    <text evidence="2">The sequence shown here is derived from an EMBL/GenBank/DDBJ whole genome shotgun (WGS) entry which is preliminary data.</text>
</comment>
<feature type="transmembrane region" description="Helical" evidence="1">
    <location>
        <begin position="166"/>
        <end position="193"/>
    </location>
</feature>
<dbReference type="KEGG" id="dpl:KGM_209943"/>
<evidence type="ECO:0000256" key="1">
    <source>
        <dbReference type="SAM" id="Phobius"/>
    </source>
</evidence>
<sequence length="280" mass="30615">MARASRVFPALLLHINLLIVLFAGAMLATAARLKWDPSAYIPARELLPAEYRSAAWVLPATGLSLLLLAHLALTALSSRPAARRVMLIVYSSLMGVLVWCCVWWGMWISVRVSRWARGPTASDLNHALALQDDLHPLLQHLARFHPLPEKVHRLIQEADRDLPRNVYVLLASSAAVVVLQTTAAVVALGAALSAPPTPRRARRDNDVLAYSNTTTYTPLRNNGIRKLRLGARLPLAGAIGPEEETNGGRLLRLTTDVNHEPHAGITPAFFFIAPSASSRH</sequence>